<dbReference type="AlphaFoldDB" id="A0A6S6R0D3"/>
<evidence type="ECO:0000313" key="1">
    <source>
        <dbReference type="EMBL" id="BCJ96903.1"/>
    </source>
</evidence>
<reference evidence="1 2" key="1">
    <citation type="journal article" date="2016" name="Int. J. Syst. Evol. Microbiol.">
        <title>Descriptions of Anaerotaenia torta gen. nov., sp. nov. and Anaerocolumna cellulosilytica gen. nov., sp. nov. isolated from a methanogenic reactor of cattle waste.</title>
        <authorList>
            <person name="Uek A."/>
            <person name="Ohtaki Y."/>
            <person name="Kaku N."/>
            <person name="Ueki K."/>
        </authorList>
    </citation>
    <scope>NUCLEOTIDE SEQUENCE [LARGE SCALE GENOMIC DNA]</scope>
    <source>
        <strain evidence="1 2">SN021</strain>
    </source>
</reference>
<dbReference type="RefSeq" id="WP_184092797.1">
    <property type="nucleotide sequence ID" value="NZ_AP023367.1"/>
</dbReference>
<dbReference type="EMBL" id="AP023367">
    <property type="protein sequence ID" value="BCJ96903.1"/>
    <property type="molecule type" value="Genomic_DNA"/>
</dbReference>
<keyword evidence="2" id="KW-1185">Reference proteome</keyword>
<gene>
    <name evidence="1" type="ORF">acsn021_44720</name>
</gene>
<dbReference type="PANTHER" id="PTHR36832">
    <property type="entry name" value="SLR1174 PROTEIN-RELATED"/>
    <property type="match status" value="1"/>
</dbReference>
<accession>A0A6S6R0D3</accession>
<name>A0A6S6R0D3_9FIRM</name>
<sequence>MQKYVSFFRLRFLYGLQYRAAALAGIVTQFAWGALEILMFTAFYEADPLAFPMKFQDLSSYIWMQQAFLALYMTWLLENEIFHAIQKGDIAYELCRPVNLYNMWFVRSIANRLSKAILRCFPILFIGILLPKPYGFTVPKDMTTFFFFLVTLILALIVVVAFCMLIYISSFYTVSAAGIRLLAVAMVEFFSGAVIPLPFFPDSIRWVFELLPFGSMQNVPLRVYSGNLQGAHLLRAIVLQVFWCVVLTCGGKLLMNKALKRVVVQGG</sequence>
<evidence type="ECO:0000313" key="2">
    <source>
        <dbReference type="Proteomes" id="UP000515561"/>
    </source>
</evidence>
<organism evidence="1 2">
    <name type="scientific">Anaerocolumna cellulosilytica</name>
    <dbReference type="NCBI Taxonomy" id="433286"/>
    <lineage>
        <taxon>Bacteria</taxon>
        <taxon>Bacillati</taxon>
        <taxon>Bacillota</taxon>
        <taxon>Clostridia</taxon>
        <taxon>Lachnospirales</taxon>
        <taxon>Lachnospiraceae</taxon>
        <taxon>Anaerocolumna</taxon>
    </lineage>
</organism>
<dbReference type="Proteomes" id="UP000515561">
    <property type="component" value="Chromosome"/>
</dbReference>
<dbReference type="KEGG" id="acel:acsn021_44720"/>
<protein>
    <submittedName>
        <fullName evidence="1">ABC transporter permease</fullName>
    </submittedName>
</protein>
<proteinExistence type="predicted"/>
<dbReference type="PANTHER" id="PTHR36832:SF1">
    <property type="entry name" value="SLR1174 PROTEIN"/>
    <property type="match status" value="1"/>
</dbReference>